<dbReference type="Gene3D" id="3.40.1440.40">
    <property type="match status" value="1"/>
</dbReference>
<protein>
    <recommendedName>
        <fullName evidence="1">Helix-turn-helix domain-containing protein</fullName>
    </recommendedName>
</protein>
<reference evidence="3" key="1">
    <citation type="journal article" date="2016" name="Nature">
        <title>Genome evolution in the allotetraploid frog Xenopus laevis.</title>
        <authorList>
            <person name="Session A.M."/>
            <person name="Uno Y."/>
            <person name="Kwon T."/>
            <person name="Chapman J.A."/>
            <person name="Toyoda A."/>
            <person name="Takahashi S."/>
            <person name="Fukui A."/>
            <person name="Hikosaka A."/>
            <person name="Suzuki A."/>
            <person name="Kondo M."/>
            <person name="van Heeringen S.J."/>
            <person name="Quigley I."/>
            <person name="Heinz S."/>
            <person name="Ogino H."/>
            <person name="Ochi H."/>
            <person name="Hellsten U."/>
            <person name="Lyons J.B."/>
            <person name="Simakov O."/>
            <person name="Putnam N."/>
            <person name="Stites J."/>
            <person name="Kuroki Y."/>
            <person name="Tanaka T."/>
            <person name="Michiue T."/>
            <person name="Watanabe M."/>
            <person name="Bogdanovic O."/>
            <person name="Lister R."/>
            <person name="Georgiou G."/>
            <person name="Paranjpe S.S."/>
            <person name="van Kruijsbergen I."/>
            <person name="Shu S."/>
            <person name="Carlson J."/>
            <person name="Kinoshita T."/>
            <person name="Ohta Y."/>
            <person name="Mawaribuchi S."/>
            <person name="Jenkins J."/>
            <person name="Grimwood J."/>
            <person name="Schmutz J."/>
            <person name="Mitros T."/>
            <person name="Mozaffari S.V."/>
            <person name="Suzuki Y."/>
            <person name="Haramoto Y."/>
            <person name="Yamamoto T.S."/>
            <person name="Takagi C."/>
            <person name="Heald R."/>
            <person name="Miller K."/>
            <person name="Haudenschild C."/>
            <person name="Kitzman J."/>
            <person name="Nakayama T."/>
            <person name="Izutsu Y."/>
            <person name="Robert J."/>
            <person name="Fortriede J."/>
            <person name="Burns K."/>
            <person name="Lotay V."/>
            <person name="Karimi K."/>
            <person name="Yasuoka Y."/>
            <person name="Dichmann D.S."/>
            <person name="Flajnik M.F."/>
            <person name="Houston D.W."/>
            <person name="Shendure J."/>
            <person name="DuPasquier L."/>
            <person name="Vize P.D."/>
            <person name="Zorn A.M."/>
            <person name="Ito M."/>
            <person name="Marcotte E.M."/>
            <person name="Wallingford J.B."/>
            <person name="Ito Y."/>
            <person name="Asashima M."/>
            <person name="Ueno N."/>
            <person name="Matsuda Y."/>
            <person name="Veenstra G.J."/>
            <person name="Fujiyama A."/>
            <person name="Harland R.M."/>
            <person name="Taira M."/>
            <person name="Rokhsar D.S."/>
        </authorList>
    </citation>
    <scope>NUCLEOTIDE SEQUENCE [LARGE SCALE GENOMIC DNA]</scope>
    <source>
        <strain evidence="3">J</strain>
    </source>
</reference>
<sequence length="289" mass="33428">MVMIKKDGLLCTKTYRKSTATNTLLYAESHHPESLIKGIPIGQFLRIRRNCTFDDDFENQAVDLAQRLKNHGYDSNSIKRGYLRAKEKTRSALIYKPKNRDENTEAVGPFPRMTARRAPSLRDRLTNSHFVNSKQENAINWLPKCVKGMYKCGHCKCCKFIHKCSEFSHLQKNKNYTIHSFINCKTTAVVYLIECDCPLRYIGKTKRSLGTRLLEHVGDIRRKSQKSTVAKHFNTIHGLRMFGIENVTLGIRGGDIDKVLLQKELRWIYELDTKWPQGLNEDIKFGVFL</sequence>
<accession>A0A974HIG4</accession>
<dbReference type="InterPro" id="IPR058912">
    <property type="entry name" value="HTH_animal"/>
</dbReference>
<dbReference type="PANTHER" id="PTHR21301">
    <property type="entry name" value="REVERSE TRANSCRIPTASE"/>
    <property type="match status" value="1"/>
</dbReference>
<dbReference type="OMA" id="RIRRNCT"/>
<feature type="domain" description="Helix-turn-helix" evidence="1">
    <location>
        <begin position="25"/>
        <end position="80"/>
    </location>
</feature>
<organism evidence="2 3">
    <name type="scientific">Xenopus laevis</name>
    <name type="common">African clawed frog</name>
    <dbReference type="NCBI Taxonomy" id="8355"/>
    <lineage>
        <taxon>Eukaryota</taxon>
        <taxon>Metazoa</taxon>
        <taxon>Chordata</taxon>
        <taxon>Craniata</taxon>
        <taxon>Vertebrata</taxon>
        <taxon>Euteleostomi</taxon>
        <taxon>Amphibia</taxon>
        <taxon>Batrachia</taxon>
        <taxon>Anura</taxon>
        <taxon>Pipoidea</taxon>
        <taxon>Pipidae</taxon>
        <taxon>Xenopodinae</taxon>
        <taxon>Xenopus</taxon>
        <taxon>Xenopus</taxon>
    </lineage>
</organism>
<evidence type="ECO:0000259" key="1">
    <source>
        <dbReference type="Pfam" id="PF26215"/>
    </source>
</evidence>
<dbReference type="AlphaFoldDB" id="A0A974HIG4"/>
<gene>
    <name evidence="2" type="ORF">XELAEV_18029856mg</name>
</gene>
<evidence type="ECO:0000313" key="2">
    <source>
        <dbReference type="EMBL" id="OCT78766.1"/>
    </source>
</evidence>
<dbReference type="Proteomes" id="UP000694892">
    <property type="component" value="Chromosome 5S"/>
</dbReference>
<dbReference type="InterPro" id="IPR053748">
    <property type="entry name" value="Host_DNA_Degrad_Endo"/>
</dbReference>
<proteinExistence type="predicted"/>
<evidence type="ECO:0000313" key="3">
    <source>
        <dbReference type="Proteomes" id="UP000694892"/>
    </source>
</evidence>
<dbReference type="Pfam" id="PF26215">
    <property type="entry name" value="HTH_animal"/>
    <property type="match status" value="1"/>
</dbReference>
<dbReference type="PANTHER" id="PTHR21301:SF12">
    <property type="match status" value="1"/>
</dbReference>
<dbReference type="EMBL" id="CM004475">
    <property type="protein sequence ID" value="OCT78766.1"/>
    <property type="molecule type" value="Genomic_DNA"/>
</dbReference>
<name>A0A974HIG4_XENLA</name>